<reference evidence="1 2" key="1">
    <citation type="submission" date="2015-05" db="EMBL/GenBank/DDBJ databases">
        <title>Genome sequencing and analysis of members of genus Stenotrophomonas.</title>
        <authorList>
            <person name="Patil P.P."/>
            <person name="Midha S."/>
            <person name="Patil P.B."/>
        </authorList>
    </citation>
    <scope>NUCLEOTIDE SEQUENCE [LARGE SCALE GENOMIC DNA]</scope>
    <source>
        <strain evidence="1 2">DSM 18941</strain>
    </source>
</reference>
<gene>
    <name evidence="1" type="ORF">ABB27_19125</name>
</gene>
<name>A0A0R0BVB1_9GAMM</name>
<evidence type="ECO:0000313" key="2">
    <source>
        <dbReference type="Proteomes" id="UP000051863"/>
    </source>
</evidence>
<keyword evidence="2" id="KW-1185">Reference proteome</keyword>
<accession>A0A0R0BVB1</accession>
<dbReference type="SUPFAM" id="SSF53686">
    <property type="entry name" value="Tryptophan synthase beta subunit-like PLP-dependent enzymes"/>
    <property type="match status" value="1"/>
</dbReference>
<sequence length="214" mass="22548">PRQAHQLGCLGDNIRALRVAGSFDDCQAMAKQALGDTELQAQVPLSSANSISLGRLLPQMSYYAHAALNHQAAHGGLLNFVIPTGNLGNAMAAVMARALGVPLGRIVLATNANRVLPDYFSGADYAPKASVATLANAMDVGAPSNFERLRWLYNGDDAALRAGFTSQAVSDATIRDTIAARYRDHGEVFCPHTATAVHVLEQLRASGSAAANEH</sequence>
<proteinExistence type="predicted"/>
<dbReference type="Proteomes" id="UP000051863">
    <property type="component" value="Unassembled WGS sequence"/>
</dbReference>
<dbReference type="PANTHER" id="PTHR43515">
    <property type="entry name" value="THREONINE SYNTHASE-LIKE 1"/>
    <property type="match status" value="1"/>
</dbReference>
<dbReference type="PANTHER" id="PTHR43515:SF1">
    <property type="entry name" value="THREONINE SYNTHASE-LIKE 1"/>
    <property type="match status" value="1"/>
</dbReference>
<feature type="non-terminal residue" evidence="1">
    <location>
        <position position="214"/>
    </location>
</feature>
<dbReference type="PATRIC" id="fig|405446.3.peg.224"/>
<protein>
    <submittedName>
        <fullName evidence="1">Threonine synthase</fullName>
    </submittedName>
</protein>
<organism evidence="1 2">
    <name type="scientific">Stenotrophomonas terrae</name>
    <dbReference type="NCBI Taxonomy" id="405446"/>
    <lineage>
        <taxon>Bacteria</taxon>
        <taxon>Pseudomonadati</taxon>
        <taxon>Pseudomonadota</taxon>
        <taxon>Gammaproteobacteria</taxon>
        <taxon>Lysobacterales</taxon>
        <taxon>Lysobacteraceae</taxon>
        <taxon>Stenotrophomonas</taxon>
    </lineage>
</organism>
<dbReference type="GO" id="GO:0005737">
    <property type="term" value="C:cytoplasm"/>
    <property type="evidence" value="ECO:0007669"/>
    <property type="project" value="TreeGrafter"/>
</dbReference>
<dbReference type="AlphaFoldDB" id="A0A0R0BVB1"/>
<comment type="caution">
    <text evidence="1">The sequence shown here is derived from an EMBL/GenBank/DDBJ whole genome shotgun (WGS) entry which is preliminary data.</text>
</comment>
<dbReference type="Gene3D" id="3.40.50.1100">
    <property type="match status" value="2"/>
</dbReference>
<feature type="non-terminal residue" evidence="1">
    <location>
        <position position="1"/>
    </location>
</feature>
<dbReference type="InterPro" id="IPR036052">
    <property type="entry name" value="TrpB-like_PALP_sf"/>
</dbReference>
<dbReference type="EMBL" id="LDJJ01000129">
    <property type="protein sequence ID" value="KRG61189.1"/>
    <property type="molecule type" value="Genomic_DNA"/>
</dbReference>
<evidence type="ECO:0000313" key="1">
    <source>
        <dbReference type="EMBL" id="KRG61189.1"/>
    </source>
</evidence>